<feature type="region of interest" description="Disordered" evidence="1">
    <location>
        <begin position="101"/>
        <end position="122"/>
    </location>
</feature>
<feature type="compositionally biased region" description="Gly residues" evidence="1">
    <location>
        <begin position="108"/>
        <end position="122"/>
    </location>
</feature>
<dbReference type="AlphaFoldDB" id="A0A6A4HSR5"/>
<sequence>MIHFIYGSLLLLSIAKVATAGPLPTKPVVDVRLDRSPSVDNLYLPSTGQVWHYLDDSIGSASVDYNSNDVEFISTTDQGLTLRPSGGVAIAEGVTRMVRRKVAPPKPNGGGSSVNTPGGGMQKAGQVMGDVAKVTAQVGAEVEGIPIIGEILGTALEAVTAFLNILSKVFSIVGEMEKKSAEVRGKFTTKTVEAFLKVHPQWNVVVAYQSDEHVFYGQGEQGKDWSHQNTDTHTILGQYKYDIYGTHAGIFILKGDGGFQNWAYMKTSQVKAVGDQNHRLIFSGPPPKNTPKGDINVHLIQYNKGNDGNNKNFDIVAIVYIGPTCVGFSGDKDLGSAITITSQLHDTIIITATNKNDKYAALDIAYKGKHIHTDSNACKMGDYDWGRSRQGDCKIGSA</sequence>
<dbReference type="EMBL" id="ML769461">
    <property type="protein sequence ID" value="KAE9400044.1"/>
    <property type="molecule type" value="Genomic_DNA"/>
</dbReference>
<accession>A0A6A4HSR5</accession>
<reference evidence="3" key="1">
    <citation type="journal article" date="2019" name="Environ. Microbiol.">
        <title>Fungal ecological strategies reflected in gene transcription - a case study of two litter decomposers.</title>
        <authorList>
            <person name="Barbi F."/>
            <person name="Kohler A."/>
            <person name="Barry K."/>
            <person name="Baskaran P."/>
            <person name="Daum C."/>
            <person name="Fauchery L."/>
            <person name="Ihrmark K."/>
            <person name="Kuo A."/>
            <person name="LaButti K."/>
            <person name="Lipzen A."/>
            <person name="Morin E."/>
            <person name="Grigoriev I.V."/>
            <person name="Henrissat B."/>
            <person name="Lindahl B."/>
            <person name="Martin F."/>
        </authorList>
    </citation>
    <scope>NUCLEOTIDE SEQUENCE</scope>
    <source>
        <strain evidence="3">JB14</strain>
    </source>
</reference>
<feature type="signal peptide" evidence="2">
    <location>
        <begin position="1"/>
        <end position="20"/>
    </location>
</feature>
<keyword evidence="4" id="KW-1185">Reference proteome</keyword>
<dbReference type="OrthoDB" id="3685327at2759"/>
<protein>
    <submittedName>
        <fullName evidence="3">Uncharacterized protein</fullName>
    </submittedName>
</protein>
<feature type="chain" id="PRO_5025390501" evidence="2">
    <location>
        <begin position="21"/>
        <end position="398"/>
    </location>
</feature>
<organism evidence="3 4">
    <name type="scientific">Gymnopus androsaceus JB14</name>
    <dbReference type="NCBI Taxonomy" id="1447944"/>
    <lineage>
        <taxon>Eukaryota</taxon>
        <taxon>Fungi</taxon>
        <taxon>Dikarya</taxon>
        <taxon>Basidiomycota</taxon>
        <taxon>Agaricomycotina</taxon>
        <taxon>Agaricomycetes</taxon>
        <taxon>Agaricomycetidae</taxon>
        <taxon>Agaricales</taxon>
        <taxon>Marasmiineae</taxon>
        <taxon>Omphalotaceae</taxon>
        <taxon>Gymnopus</taxon>
    </lineage>
</organism>
<gene>
    <name evidence="3" type="ORF">BT96DRAFT_975542</name>
</gene>
<evidence type="ECO:0000256" key="2">
    <source>
        <dbReference type="SAM" id="SignalP"/>
    </source>
</evidence>
<proteinExistence type="predicted"/>
<dbReference type="Proteomes" id="UP000799118">
    <property type="component" value="Unassembled WGS sequence"/>
</dbReference>
<evidence type="ECO:0000313" key="3">
    <source>
        <dbReference type="EMBL" id="KAE9400044.1"/>
    </source>
</evidence>
<keyword evidence="2" id="KW-0732">Signal</keyword>
<name>A0A6A4HSR5_9AGAR</name>
<evidence type="ECO:0000256" key="1">
    <source>
        <dbReference type="SAM" id="MobiDB-lite"/>
    </source>
</evidence>
<evidence type="ECO:0000313" key="4">
    <source>
        <dbReference type="Proteomes" id="UP000799118"/>
    </source>
</evidence>